<dbReference type="AlphaFoldDB" id="A0A369LEF9"/>
<keyword evidence="6" id="KW-0472">Membrane</keyword>
<feature type="domain" description="Gram-positive cocci surface proteins LPxTG" evidence="8">
    <location>
        <begin position="377"/>
        <end position="410"/>
    </location>
</feature>
<evidence type="ECO:0000256" key="4">
    <source>
        <dbReference type="ARBA" id="ARBA00023088"/>
    </source>
</evidence>
<keyword evidence="6" id="KW-0812">Transmembrane</keyword>
<dbReference type="NCBIfam" id="TIGR01167">
    <property type="entry name" value="LPXTG_anchor"/>
    <property type="match status" value="1"/>
</dbReference>
<keyword evidence="2" id="KW-0964">Secreted</keyword>
<proteinExistence type="predicted"/>
<evidence type="ECO:0000256" key="1">
    <source>
        <dbReference type="ARBA" id="ARBA00022512"/>
    </source>
</evidence>
<dbReference type="OrthoDB" id="3196823at2"/>
<evidence type="ECO:0000259" key="8">
    <source>
        <dbReference type="PROSITE" id="PS50847"/>
    </source>
</evidence>
<dbReference type="PROSITE" id="PS50847">
    <property type="entry name" value="GRAM_POS_ANCHORING"/>
    <property type="match status" value="1"/>
</dbReference>
<feature type="region of interest" description="Disordered" evidence="5">
    <location>
        <begin position="354"/>
        <end position="381"/>
    </location>
</feature>
<dbReference type="InterPro" id="IPR008454">
    <property type="entry name" value="Collagen-bd_Cna-like_B-typ_dom"/>
</dbReference>
<keyword evidence="6" id="KW-1133">Transmembrane helix</keyword>
<feature type="signal peptide" evidence="7">
    <location>
        <begin position="1"/>
        <end position="29"/>
    </location>
</feature>
<dbReference type="Gene3D" id="2.60.40.1140">
    <property type="entry name" value="Collagen-binding surface protein Cna, B-type domain"/>
    <property type="match status" value="1"/>
</dbReference>
<organism evidence="9 10">
    <name type="scientific">Senegalimassilia anaerobia</name>
    <dbReference type="NCBI Taxonomy" id="1473216"/>
    <lineage>
        <taxon>Bacteria</taxon>
        <taxon>Bacillati</taxon>
        <taxon>Actinomycetota</taxon>
        <taxon>Coriobacteriia</taxon>
        <taxon>Coriobacteriales</taxon>
        <taxon>Coriobacteriaceae</taxon>
        <taxon>Senegalimassilia</taxon>
    </lineage>
</organism>
<name>A0A369LEF9_9ACTN</name>
<evidence type="ECO:0000313" key="9">
    <source>
        <dbReference type="EMBL" id="RDB56606.1"/>
    </source>
</evidence>
<dbReference type="Proteomes" id="UP000253792">
    <property type="component" value="Unassembled WGS sequence"/>
</dbReference>
<evidence type="ECO:0000256" key="2">
    <source>
        <dbReference type="ARBA" id="ARBA00022525"/>
    </source>
</evidence>
<evidence type="ECO:0000256" key="5">
    <source>
        <dbReference type="SAM" id="MobiDB-lite"/>
    </source>
</evidence>
<keyword evidence="1" id="KW-0134">Cell wall</keyword>
<protein>
    <recommendedName>
        <fullName evidence="8">Gram-positive cocci surface proteins LPxTG domain-containing protein</fullName>
    </recommendedName>
</protein>
<evidence type="ECO:0000256" key="7">
    <source>
        <dbReference type="SAM" id="SignalP"/>
    </source>
</evidence>
<keyword evidence="4" id="KW-0572">Peptidoglycan-anchor</keyword>
<evidence type="ECO:0000256" key="3">
    <source>
        <dbReference type="ARBA" id="ARBA00022729"/>
    </source>
</evidence>
<feature type="compositionally biased region" description="Pro residues" evidence="5">
    <location>
        <begin position="355"/>
        <end position="367"/>
    </location>
</feature>
<evidence type="ECO:0000256" key="6">
    <source>
        <dbReference type="SAM" id="Phobius"/>
    </source>
</evidence>
<dbReference type="Pfam" id="PF05738">
    <property type="entry name" value="Cna_B"/>
    <property type="match status" value="1"/>
</dbReference>
<evidence type="ECO:0000313" key="10">
    <source>
        <dbReference type="Proteomes" id="UP000253792"/>
    </source>
</evidence>
<dbReference type="EMBL" id="PPTP01000002">
    <property type="protein sequence ID" value="RDB56606.1"/>
    <property type="molecule type" value="Genomic_DNA"/>
</dbReference>
<dbReference type="SUPFAM" id="SSF49478">
    <property type="entry name" value="Cna protein B-type domain"/>
    <property type="match status" value="1"/>
</dbReference>
<keyword evidence="10" id="KW-1185">Reference proteome</keyword>
<comment type="caution">
    <text evidence="9">The sequence shown here is derived from an EMBL/GenBank/DDBJ whole genome shotgun (WGS) entry which is preliminary data.</text>
</comment>
<keyword evidence="3 7" id="KW-0732">Signal</keyword>
<dbReference type="Pfam" id="PF18676">
    <property type="entry name" value="MBG_2"/>
    <property type="match status" value="1"/>
</dbReference>
<dbReference type="InterPro" id="IPR041286">
    <property type="entry name" value="MBG_2"/>
</dbReference>
<accession>A0A369LEF9</accession>
<dbReference type="CDD" id="cd00222">
    <property type="entry name" value="CollagenBindB"/>
    <property type="match status" value="1"/>
</dbReference>
<feature type="transmembrane region" description="Helical" evidence="6">
    <location>
        <begin position="387"/>
        <end position="404"/>
    </location>
</feature>
<reference evidence="9 10" key="1">
    <citation type="journal article" date="2018" name="Elife">
        <title>Discovery and characterization of a prevalent human gut bacterial enzyme sufficient for the inactivation of a family of plant toxins.</title>
        <authorList>
            <person name="Koppel N."/>
            <person name="Bisanz J.E."/>
            <person name="Pandelia M.E."/>
            <person name="Turnbaugh P.J."/>
            <person name="Balskus E.P."/>
        </authorList>
    </citation>
    <scope>NUCLEOTIDE SEQUENCE [LARGE SCALE GENOMIC DNA]</scope>
    <source>
        <strain evidence="10">anaerobia AP69FAA</strain>
    </source>
</reference>
<gene>
    <name evidence="9" type="ORF">C1880_02220</name>
</gene>
<feature type="chain" id="PRO_5016562676" description="Gram-positive cocci surface proteins LPxTG domain-containing protein" evidence="7">
    <location>
        <begin position="30"/>
        <end position="410"/>
    </location>
</feature>
<dbReference type="InterPro" id="IPR019931">
    <property type="entry name" value="LPXTG_anchor"/>
</dbReference>
<dbReference type="RefSeq" id="WP_114620129.1">
    <property type="nucleotide sequence ID" value="NZ_PPTP01000002.1"/>
</dbReference>
<sequence length="410" mass="44072">MKRFRKALGIVALALVASLALAMPVSAWADETESYGKPDVSGPQSAWYDGQSHHFRSTVKDSVSGKDLVEGTDYTRSFGFLRDRGNADDIDTWLETDDSFASSGFVYERIDFKGNYAGNGSHFVRHNILTLYEFKELDATKVEGEADPTLGATLSLFVGDPTTLLDLSAFILSREAGEQPGEYAITYTTDPEQIPAAYTSNSAGTRTGLGDADLGDGYIYKMVVGDDICGFNYIRIVPATLTIVPAYTDVSATIAWKDSSNEDGLRPSAEDYAKLLSLTADGVASDVLPVVVDNGDDTYTVTYTGVRQYAYDGNGERYDVDYKITQADVDGYTTDNATVGNEGVITNTHEVAAPQPEPQLQPQPQPQPGEEQVATELAETGDQTPSALVALALGASALGIAVVAKRRSKR</sequence>